<accession>A0A177WRL1</accession>
<evidence type="ECO:0000256" key="5">
    <source>
        <dbReference type="ARBA" id="ARBA00022840"/>
    </source>
</evidence>
<dbReference type="SUPFAM" id="SSF55874">
    <property type="entry name" value="ATPase domain of HSP90 chaperone/DNA topoisomerase II/histidine kinase"/>
    <property type="match status" value="2"/>
</dbReference>
<dbReference type="Pfam" id="PF10436">
    <property type="entry name" value="BCDHK_Adom3"/>
    <property type="match status" value="1"/>
</dbReference>
<dbReference type="GO" id="GO:0010906">
    <property type="term" value="P:regulation of glucose metabolic process"/>
    <property type="evidence" value="ECO:0007669"/>
    <property type="project" value="TreeGrafter"/>
</dbReference>
<evidence type="ECO:0000313" key="9">
    <source>
        <dbReference type="EMBL" id="OAJ42749.1"/>
    </source>
</evidence>
<dbReference type="STRING" id="403673.A0A177WRL1"/>
<dbReference type="PANTHER" id="PTHR11947:SF25">
    <property type="entry name" value="[PYRUVATE DEHYDROGENASE (ACETYL-TRANSFERRING)] KINASE 2, MITOCHONDRIAL"/>
    <property type="match status" value="1"/>
</dbReference>
<dbReference type="eggNOG" id="KOG0787">
    <property type="taxonomic scope" value="Eukaryota"/>
</dbReference>
<keyword evidence="4 7" id="KW-0418">Kinase</keyword>
<evidence type="ECO:0000256" key="4">
    <source>
        <dbReference type="ARBA" id="ARBA00022777"/>
    </source>
</evidence>
<name>A0A177WRL1_BATDL</name>
<sequence>MMGCDATFAARHLTARTSRPSTLSCSTYTVLHSSSSPSLQSRSSLKPLSSRHPSLASASITTRVLSSNTVIPRCSSLYTQSSACTHRPLLQQNRCFVSASSASHSNFYHNRVLEKYVEQEVKRVTLRQLSVFGRNFNLEKVLRSANYIRTELSVRLAHRISRFQQLPFVVGTNPHIEFIYNLYWEAFETFRSMAPITTIEQNRELCAIVQSLLNAHLVAIPELALGIAQSEQHMTTQAADKFINETLRSRIGRRVLAEQHIALSQVFDGTKEAQPDWIGIVNINCHARAAVDKCASLAGKLFRQAYNIEPPEVIIDGFEDATFTYIPDHIEYILFELIKNSIRFTAKKHAKHLSLQPQAPLLSETNLQSAKEIVEKDNFSQPEQKSSGIQRSALNVQKRHITATPKYVSISLARQFHSLKPFSVPPLFSGSLSSASSFSSSLLSTAEIKSEVAPSIVPVPTQAKLPPVRVTIGKSDTHIMFRISDQGGGIKQSSLPKVWSYLNDSSKKRYLEFDKLPIISQATKTESVSILPSCALHLGLGLPMSRVYANYWGGNISMYSMEGYGTDVYVSISIGNQCENLFDEVPTDV</sequence>
<dbReference type="Proteomes" id="UP000077115">
    <property type="component" value="Unassembled WGS sequence"/>
</dbReference>
<dbReference type="InterPro" id="IPR036890">
    <property type="entry name" value="HATPase_C_sf"/>
</dbReference>
<dbReference type="OrthoDB" id="407390at2759"/>
<dbReference type="PANTHER" id="PTHR11947">
    <property type="entry name" value="PYRUVATE DEHYDROGENASE KINASE"/>
    <property type="match status" value="1"/>
</dbReference>
<evidence type="ECO:0000256" key="3">
    <source>
        <dbReference type="ARBA" id="ARBA00022741"/>
    </source>
</evidence>
<evidence type="ECO:0000259" key="8">
    <source>
        <dbReference type="Pfam" id="PF10436"/>
    </source>
</evidence>
<dbReference type="InterPro" id="IPR036784">
    <property type="entry name" value="AK/P_DHK_N_sf"/>
</dbReference>
<dbReference type="EMBL" id="DS022308">
    <property type="protein sequence ID" value="OAJ42749.1"/>
    <property type="molecule type" value="Genomic_DNA"/>
</dbReference>
<keyword evidence="2 7" id="KW-0808">Transferase</keyword>
<dbReference type="Gene3D" id="3.30.565.10">
    <property type="entry name" value="Histidine kinase-like ATPase, C-terminal domain"/>
    <property type="match status" value="2"/>
</dbReference>
<dbReference type="SUPFAM" id="SSF69012">
    <property type="entry name" value="alpha-ketoacid dehydrogenase kinase, N-terminal domain"/>
    <property type="match status" value="1"/>
</dbReference>
<reference evidence="9 10" key="1">
    <citation type="submission" date="2006-10" db="EMBL/GenBank/DDBJ databases">
        <title>The Genome Sequence of Batrachochytrium dendrobatidis JEL423.</title>
        <authorList>
            <consortium name="The Broad Institute Genome Sequencing Platform"/>
            <person name="Birren B."/>
            <person name="Lander E."/>
            <person name="Galagan J."/>
            <person name="Cuomo C."/>
            <person name="Devon K."/>
            <person name="Jaffe D."/>
            <person name="Butler J."/>
            <person name="Alvarez P."/>
            <person name="Gnerre S."/>
            <person name="Grabherr M."/>
            <person name="Kleber M."/>
            <person name="Mauceli E."/>
            <person name="Brockman W."/>
            <person name="Young S."/>
            <person name="LaButti K."/>
            <person name="Sykes S."/>
            <person name="DeCaprio D."/>
            <person name="Crawford M."/>
            <person name="Koehrsen M."/>
            <person name="Engels R."/>
            <person name="Montgomery P."/>
            <person name="Pearson M."/>
            <person name="Howarth C."/>
            <person name="Larson L."/>
            <person name="White J."/>
            <person name="O'Leary S."/>
            <person name="Kodira C."/>
            <person name="Zeng Q."/>
            <person name="Yandava C."/>
            <person name="Alvarado L."/>
            <person name="Longcore J."/>
            <person name="James T."/>
        </authorList>
    </citation>
    <scope>NUCLEOTIDE SEQUENCE [LARGE SCALE GENOMIC DNA]</scope>
    <source>
        <strain evidence="9 10">JEL423</strain>
    </source>
</reference>
<keyword evidence="6 7" id="KW-0496">Mitochondrion</keyword>
<evidence type="ECO:0000256" key="7">
    <source>
        <dbReference type="RuleBase" id="RU366032"/>
    </source>
</evidence>
<organism evidence="9 10">
    <name type="scientific">Batrachochytrium dendrobatidis (strain JEL423)</name>
    <dbReference type="NCBI Taxonomy" id="403673"/>
    <lineage>
        <taxon>Eukaryota</taxon>
        <taxon>Fungi</taxon>
        <taxon>Fungi incertae sedis</taxon>
        <taxon>Chytridiomycota</taxon>
        <taxon>Chytridiomycota incertae sedis</taxon>
        <taxon>Chytridiomycetes</taxon>
        <taxon>Rhizophydiales</taxon>
        <taxon>Rhizophydiales incertae sedis</taxon>
        <taxon>Batrachochytrium</taxon>
    </lineage>
</organism>
<keyword evidence="3 7" id="KW-0547">Nucleotide-binding</keyword>
<evidence type="ECO:0000256" key="2">
    <source>
        <dbReference type="ARBA" id="ARBA00022679"/>
    </source>
</evidence>
<dbReference type="AlphaFoldDB" id="A0A177WRL1"/>
<evidence type="ECO:0000313" key="10">
    <source>
        <dbReference type="Proteomes" id="UP000077115"/>
    </source>
</evidence>
<dbReference type="Gene3D" id="1.20.140.20">
    <property type="entry name" value="Alpha-ketoacid/pyruvate dehydrogenase kinase, N-terminal domain"/>
    <property type="match status" value="1"/>
</dbReference>
<dbReference type="GO" id="GO:0005759">
    <property type="term" value="C:mitochondrial matrix"/>
    <property type="evidence" value="ECO:0007669"/>
    <property type="project" value="UniProtKB-SubCell"/>
</dbReference>
<dbReference type="GO" id="GO:0005524">
    <property type="term" value="F:ATP binding"/>
    <property type="evidence" value="ECO:0007669"/>
    <property type="project" value="UniProtKB-UniRule"/>
</dbReference>
<gene>
    <name evidence="9" type="ORF">BDEG_26164</name>
</gene>
<dbReference type="EC" id="2.7.11.-" evidence="7"/>
<proteinExistence type="inferred from homology"/>
<feature type="domain" description="Branched-chain alpha-ketoacid dehydrogenase kinase/Pyruvate dehydrogenase kinase N-terminal" evidence="8">
    <location>
        <begin position="123"/>
        <end position="281"/>
    </location>
</feature>
<comment type="subcellular location">
    <subcellularLocation>
        <location evidence="7">Mitochondrion matrix</location>
    </subcellularLocation>
</comment>
<dbReference type="InterPro" id="IPR018955">
    <property type="entry name" value="BCDHK/PDK_N"/>
</dbReference>
<keyword evidence="5 7" id="KW-0067">ATP-binding</keyword>
<comment type="similarity">
    <text evidence="1 7">Belongs to the PDK/BCKDK protein kinase family.</text>
</comment>
<evidence type="ECO:0000256" key="1">
    <source>
        <dbReference type="ARBA" id="ARBA00006155"/>
    </source>
</evidence>
<evidence type="ECO:0000256" key="6">
    <source>
        <dbReference type="ARBA" id="ARBA00023128"/>
    </source>
</evidence>
<dbReference type="InterPro" id="IPR039028">
    <property type="entry name" value="BCKD/PDK"/>
</dbReference>
<protein>
    <recommendedName>
        <fullName evidence="7">Protein-serine/threonine kinase</fullName>
        <ecNumber evidence="7">2.7.11.-</ecNumber>
    </recommendedName>
</protein>
<dbReference type="GO" id="GO:0004740">
    <property type="term" value="F:pyruvate dehydrogenase (acetyl-transferring) kinase activity"/>
    <property type="evidence" value="ECO:0007669"/>
    <property type="project" value="TreeGrafter"/>
</dbReference>
<dbReference type="VEuPathDB" id="FungiDB:BDEG_26164"/>
<reference evidence="9 10" key="2">
    <citation type="submission" date="2016-05" db="EMBL/GenBank/DDBJ databases">
        <title>Lineage-specific infection strategies underlie the spectrum of fungal disease in amphibians.</title>
        <authorList>
            <person name="Cuomo C.A."/>
            <person name="Farrer R.A."/>
            <person name="James T."/>
            <person name="Longcore J."/>
            <person name="Birren B."/>
        </authorList>
    </citation>
    <scope>NUCLEOTIDE SEQUENCE [LARGE SCALE GENOMIC DNA]</scope>
    <source>
        <strain evidence="9 10">JEL423</strain>
    </source>
</reference>